<keyword evidence="1" id="KW-0472">Membrane</keyword>
<accession>A0A0E4C8T6</accession>
<sequence>MDKKAGMYAALLTLAGVLGFALSMITASSFGNYLASMLIAWGFVPMICSFAAYSKKGAKAISYTAIAFATVYVTLIMMVYFAQLTTVRLEVLNEQTKRILDYTEFGLFFNYNLLGYAFMALATFFIGWTVNAQKNRDKWLKGLLLAHGIFAFICVIPLLGVFHPNMQGGEWIGILILELWCLYFTPVCILSYLHFKSQ</sequence>
<name>A0A0E4C8T6_9FIRM</name>
<evidence type="ECO:0000313" key="2">
    <source>
        <dbReference type="EMBL" id="CFX70469.1"/>
    </source>
</evidence>
<dbReference type="EMBL" id="CGIH01000027">
    <property type="protein sequence ID" value="CFX70469.1"/>
    <property type="molecule type" value="Genomic_DNA"/>
</dbReference>
<dbReference type="STRING" id="690567.1684"/>
<keyword evidence="1" id="KW-0812">Transmembrane</keyword>
<feature type="transmembrane region" description="Helical" evidence="1">
    <location>
        <begin position="33"/>
        <end position="53"/>
    </location>
</feature>
<keyword evidence="1" id="KW-1133">Transmembrane helix</keyword>
<reference evidence="2 3" key="1">
    <citation type="submission" date="2015-03" db="EMBL/GenBank/DDBJ databases">
        <authorList>
            <person name="Murphy D."/>
        </authorList>
    </citation>
    <scope>NUCLEOTIDE SEQUENCE [LARGE SCALE GENOMIC DNA]</scope>
    <source>
        <strain evidence="2 3">OL-4</strain>
    </source>
</reference>
<organism evidence="2 3">
    <name type="scientific">Syntrophomonas zehnderi OL-4</name>
    <dbReference type="NCBI Taxonomy" id="690567"/>
    <lineage>
        <taxon>Bacteria</taxon>
        <taxon>Bacillati</taxon>
        <taxon>Bacillota</taxon>
        <taxon>Clostridia</taxon>
        <taxon>Eubacteriales</taxon>
        <taxon>Syntrophomonadaceae</taxon>
        <taxon>Syntrophomonas</taxon>
    </lineage>
</organism>
<evidence type="ECO:0000313" key="3">
    <source>
        <dbReference type="Proteomes" id="UP000045545"/>
    </source>
</evidence>
<feature type="transmembrane region" description="Helical" evidence="1">
    <location>
        <begin position="171"/>
        <end position="193"/>
    </location>
</feature>
<feature type="transmembrane region" description="Helical" evidence="1">
    <location>
        <begin position="60"/>
        <end position="82"/>
    </location>
</feature>
<dbReference type="Proteomes" id="UP000045545">
    <property type="component" value="Unassembled WGS sequence"/>
</dbReference>
<dbReference type="AlphaFoldDB" id="A0A0E4C8T6"/>
<proteinExistence type="predicted"/>
<gene>
    <name evidence="2" type="ORF">1684</name>
</gene>
<protein>
    <submittedName>
        <fullName evidence="2">Uncharacterized</fullName>
    </submittedName>
</protein>
<dbReference type="RefSeq" id="WP_242847514.1">
    <property type="nucleotide sequence ID" value="NZ_CGIH01000027.1"/>
</dbReference>
<feature type="transmembrane region" description="Helical" evidence="1">
    <location>
        <begin position="142"/>
        <end position="159"/>
    </location>
</feature>
<evidence type="ECO:0000256" key="1">
    <source>
        <dbReference type="SAM" id="Phobius"/>
    </source>
</evidence>
<feature type="transmembrane region" description="Helical" evidence="1">
    <location>
        <begin position="113"/>
        <end position="130"/>
    </location>
</feature>
<keyword evidence="3" id="KW-1185">Reference proteome</keyword>